<dbReference type="Pfam" id="PF00486">
    <property type="entry name" value="Trans_reg_C"/>
    <property type="match status" value="1"/>
</dbReference>
<keyword evidence="1 6" id="KW-0597">Phosphoprotein</keyword>
<dbReference type="SMART" id="SM00448">
    <property type="entry name" value="REC"/>
    <property type="match status" value="1"/>
</dbReference>
<feature type="DNA-binding region" description="OmpR/PhoB-type" evidence="7">
    <location>
        <begin position="188"/>
        <end position="287"/>
    </location>
</feature>
<evidence type="ECO:0000256" key="3">
    <source>
        <dbReference type="ARBA" id="ARBA00023015"/>
    </source>
</evidence>
<dbReference type="AlphaFoldDB" id="A0AAW7MJ87"/>
<dbReference type="GO" id="GO:0006355">
    <property type="term" value="P:regulation of DNA-templated transcription"/>
    <property type="evidence" value="ECO:0007669"/>
    <property type="project" value="InterPro"/>
</dbReference>
<dbReference type="SMART" id="SM00862">
    <property type="entry name" value="Trans_reg_C"/>
    <property type="match status" value="1"/>
</dbReference>
<feature type="modified residue" description="4-aspartylphosphate" evidence="6">
    <location>
        <position position="111"/>
    </location>
</feature>
<keyword evidence="4 7" id="KW-0238">DNA-binding</keyword>
<protein>
    <recommendedName>
        <fullName evidence="14">DNA-binding response regulator</fullName>
    </recommendedName>
</protein>
<dbReference type="InterPro" id="IPR036388">
    <property type="entry name" value="WH-like_DNA-bd_sf"/>
</dbReference>
<dbReference type="SUPFAM" id="SSF52172">
    <property type="entry name" value="CheY-like"/>
    <property type="match status" value="1"/>
</dbReference>
<evidence type="ECO:0000313" key="11">
    <source>
        <dbReference type="EMBL" id="MDN4576783.1"/>
    </source>
</evidence>
<reference evidence="10" key="1">
    <citation type="submission" date="2018-04" db="EMBL/GenBank/DDBJ databases">
        <authorList>
            <person name="Jy Z."/>
        </authorList>
    </citation>
    <scope>NUCLEOTIDE SEQUENCE</scope>
    <source>
        <strain evidence="11">AS13</strain>
        <strain evidence="10">LA18</strain>
    </source>
</reference>
<evidence type="ECO:0000259" key="9">
    <source>
        <dbReference type="PROSITE" id="PS51755"/>
    </source>
</evidence>
<dbReference type="GO" id="GO:0032993">
    <property type="term" value="C:protein-DNA complex"/>
    <property type="evidence" value="ECO:0007669"/>
    <property type="project" value="TreeGrafter"/>
</dbReference>
<accession>A0AAW7MJ87</accession>
<dbReference type="EMBL" id="QAID01000025">
    <property type="protein sequence ID" value="MDN4576783.1"/>
    <property type="molecule type" value="Genomic_DNA"/>
</dbReference>
<dbReference type="GO" id="GO:0000976">
    <property type="term" value="F:transcription cis-regulatory region binding"/>
    <property type="evidence" value="ECO:0007669"/>
    <property type="project" value="TreeGrafter"/>
</dbReference>
<feature type="domain" description="Response regulatory" evidence="8">
    <location>
        <begin position="62"/>
        <end position="177"/>
    </location>
</feature>
<dbReference type="PANTHER" id="PTHR48111:SF1">
    <property type="entry name" value="TWO-COMPONENT RESPONSE REGULATOR ORR33"/>
    <property type="match status" value="1"/>
</dbReference>
<dbReference type="Proteomes" id="UP001172788">
    <property type="component" value="Unassembled WGS sequence"/>
</dbReference>
<evidence type="ECO:0008006" key="14">
    <source>
        <dbReference type="Google" id="ProtNLM"/>
    </source>
</evidence>
<evidence type="ECO:0000313" key="10">
    <source>
        <dbReference type="EMBL" id="MDN4572685.1"/>
    </source>
</evidence>
<dbReference type="Gene3D" id="3.40.50.2300">
    <property type="match status" value="1"/>
</dbReference>
<dbReference type="PROSITE" id="PS50110">
    <property type="entry name" value="RESPONSE_REGULATORY"/>
    <property type="match status" value="1"/>
</dbReference>
<evidence type="ECO:0000256" key="7">
    <source>
        <dbReference type="PROSITE-ProRule" id="PRU01091"/>
    </source>
</evidence>
<gene>
    <name evidence="10" type="ORF">DBA34_05370</name>
    <name evidence="11" type="ORF">DBB29_01410</name>
</gene>
<evidence type="ECO:0000313" key="12">
    <source>
        <dbReference type="Proteomes" id="UP001172788"/>
    </source>
</evidence>
<sequence>MFPCASRQFRVQAQVAAERCTPGRCRKPARRKTFERPHCPGRCESSMAWSEGRVAMLPDGINALLVDTTPAAWRVRSMASARYGQALMLEEGGVDAVDWLSQNACDILLLDVTSFAGSAADAVMLIQARLDADAPIILLGDSRLHTEFNAAMEVGADDYMTAPFDHLAVLVRCRAVLRRQIRLIHRPSSLLIRGEYCLDLTKRVMLCAGVRIKLTAKEFLLAKTFLRYCGKTLSRELLGRLVWGDSFDVMSRTLDTHIHRLRKKLGWTLSRGWHLSSVYCRGYRLMEPGELSRDRKSASAHPVRSVRRLA</sequence>
<evidence type="ECO:0000256" key="2">
    <source>
        <dbReference type="ARBA" id="ARBA00023012"/>
    </source>
</evidence>
<dbReference type="EMBL" id="QAIC01000030">
    <property type="protein sequence ID" value="MDN4572685.1"/>
    <property type="molecule type" value="Genomic_DNA"/>
</dbReference>
<comment type="caution">
    <text evidence="10">The sequence shown here is derived from an EMBL/GenBank/DDBJ whole genome shotgun (WGS) entry which is preliminary data.</text>
</comment>
<dbReference type="PANTHER" id="PTHR48111">
    <property type="entry name" value="REGULATOR OF RPOS"/>
    <property type="match status" value="1"/>
</dbReference>
<evidence type="ECO:0000256" key="6">
    <source>
        <dbReference type="PROSITE-ProRule" id="PRU00169"/>
    </source>
</evidence>
<organism evidence="10 13">
    <name type="scientific">Pandoraea cepalis</name>
    <dbReference type="NCBI Taxonomy" id="2508294"/>
    <lineage>
        <taxon>Bacteria</taxon>
        <taxon>Pseudomonadati</taxon>
        <taxon>Pseudomonadota</taxon>
        <taxon>Betaproteobacteria</taxon>
        <taxon>Burkholderiales</taxon>
        <taxon>Burkholderiaceae</taxon>
        <taxon>Pandoraea</taxon>
    </lineage>
</organism>
<keyword evidence="3" id="KW-0805">Transcription regulation</keyword>
<dbReference type="InterPro" id="IPR001789">
    <property type="entry name" value="Sig_transdc_resp-reg_receiver"/>
</dbReference>
<name>A0AAW7MJ87_9BURK</name>
<evidence type="ECO:0000256" key="5">
    <source>
        <dbReference type="ARBA" id="ARBA00023163"/>
    </source>
</evidence>
<dbReference type="PROSITE" id="PS51755">
    <property type="entry name" value="OMPR_PHOB"/>
    <property type="match status" value="1"/>
</dbReference>
<dbReference type="GO" id="GO:0005829">
    <property type="term" value="C:cytosol"/>
    <property type="evidence" value="ECO:0007669"/>
    <property type="project" value="TreeGrafter"/>
</dbReference>
<keyword evidence="2" id="KW-0902">Two-component regulatory system</keyword>
<dbReference type="InterPro" id="IPR039420">
    <property type="entry name" value="WalR-like"/>
</dbReference>
<keyword evidence="12" id="KW-1185">Reference proteome</keyword>
<dbReference type="SUPFAM" id="SSF46894">
    <property type="entry name" value="C-terminal effector domain of the bipartite response regulators"/>
    <property type="match status" value="1"/>
</dbReference>
<evidence type="ECO:0000259" key="8">
    <source>
        <dbReference type="PROSITE" id="PS50110"/>
    </source>
</evidence>
<dbReference type="GO" id="GO:0000156">
    <property type="term" value="F:phosphorelay response regulator activity"/>
    <property type="evidence" value="ECO:0007669"/>
    <property type="project" value="TreeGrafter"/>
</dbReference>
<dbReference type="CDD" id="cd00383">
    <property type="entry name" value="trans_reg_C"/>
    <property type="match status" value="1"/>
</dbReference>
<dbReference type="Proteomes" id="UP001172791">
    <property type="component" value="Unassembled WGS sequence"/>
</dbReference>
<evidence type="ECO:0000256" key="4">
    <source>
        <dbReference type="ARBA" id="ARBA00023125"/>
    </source>
</evidence>
<dbReference type="InterPro" id="IPR016032">
    <property type="entry name" value="Sig_transdc_resp-reg_C-effctor"/>
</dbReference>
<proteinExistence type="predicted"/>
<dbReference type="Gene3D" id="1.10.10.10">
    <property type="entry name" value="Winged helix-like DNA-binding domain superfamily/Winged helix DNA-binding domain"/>
    <property type="match status" value="1"/>
</dbReference>
<evidence type="ECO:0000256" key="1">
    <source>
        <dbReference type="ARBA" id="ARBA00022553"/>
    </source>
</evidence>
<evidence type="ECO:0000313" key="13">
    <source>
        <dbReference type="Proteomes" id="UP001172791"/>
    </source>
</evidence>
<feature type="domain" description="OmpR/PhoB-type" evidence="9">
    <location>
        <begin position="188"/>
        <end position="287"/>
    </location>
</feature>
<dbReference type="InterPro" id="IPR001867">
    <property type="entry name" value="OmpR/PhoB-type_DNA-bd"/>
</dbReference>
<keyword evidence="5" id="KW-0804">Transcription</keyword>
<dbReference type="InterPro" id="IPR011006">
    <property type="entry name" value="CheY-like_superfamily"/>
</dbReference>